<dbReference type="RefSeq" id="WP_343795584.1">
    <property type="nucleotide sequence ID" value="NZ_BAAAGF010000001.1"/>
</dbReference>
<evidence type="ECO:0000259" key="6">
    <source>
        <dbReference type="Pfam" id="PF21981"/>
    </source>
</evidence>
<dbReference type="PANTHER" id="PTHR33602:SF1">
    <property type="entry name" value="REGULATORY PROTEIN RECX FAMILY PROTEIN"/>
    <property type="match status" value="1"/>
</dbReference>
<dbReference type="Gene3D" id="1.10.10.10">
    <property type="entry name" value="Winged helix-like DNA-binding domain superfamily/Winged helix DNA-binding domain"/>
    <property type="match status" value="1"/>
</dbReference>
<name>A0ABP3ULJ1_9FLAO</name>
<dbReference type="InterPro" id="IPR053925">
    <property type="entry name" value="RecX_HTH_3rd"/>
</dbReference>
<evidence type="ECO:0000256" key="4">
    <source>
        <dbReference type="ARBA" id="ARBA00022490"/>
    </source>
</evidence>
<dbReference type="InterPro" id="IPR036388">
    <property type="entry name" value="WH-like_DNA-bd_sf"/>
</dbReference>
<evidence type="ECO:0000313" key="7">
    <source>
        <dbReference type="EMBL" id="GAA0737997.1"/>
    </source>
</evidence>
<dbReference type="PANTHER" id="PTHR33602">
    <property type="entry name" value="REGULATORY PROTEIN RECX FAMILY PROTEIN"/>
    <property type="match status" value="1"/>
</dbReference>
<feature type="domain" description="RecX third three-helical" evidence="6">
    <location>
        <begin position="106"/>
        <end position="149"/>
    </location>
</feature>
<evidence type="ECO:0000259" key="5">
    <source>
        <dbReference type="Pfam" id="PF02631"/>
    </source>
</evidence>
<dbReference type="Pfam" id="PF02631">
    <property type="entry name" value="RecX_HTH2"/>
    <property type="match status" value="1"/>
</dbReference>
<dbReference type="InterPro" id="IPR003783">
    <property type="entry name" value="Regulatory_RecX"/>
</dbReference>
<evidence type="ECO:0000313" key="8">
    <source>
        <dbReference type="Proteomes" id="UP001500736"/>
    </source>
</evidence>
<dbReference type="InterPro" id="IPR053924">
    <property type="entry name" value="RecX_HTH_2nd"/>
</dbReference>
<sequence>MHRPKTYTLDEAQKRMERYCAYQERCHQEVTKKLYEMRMIPEARDKIIVHLLEHNFLNEERFTKTFVLGKFRIKKWGRKRLELELKRREISAYNIKLAFKEISDAEYLEAFNQLAEKKVAQIKESNLQKKRKKLADYLLYRGWETHLVYDKVNELI</sequence>
<feature type="domain" description="RecX second three-helical" evidence="5">
    <location>
        <begin position="58"/>
        <end position="96"/>
    </location>
</feature>
<comment type="caution">
    <text evidence="7">The sequence shown here is derived from an EMBL/GenBank/DDBJ whole genome shotgun (WGS) entry which is preliminary data.</text>
</comment>
<accession>A0ABP3ULJ1</accession>
<comment type="similarity">
    <text evidence="2">Belongs to the RecX family.</text>
</comment>
<evidence type="ECO:0000256" key="3">
    <source>
        <dbReference type="ARBA" id="ARBA00018111"/>
    </source>
</evidence>
<dbReference type="EMBL" id="BAAAGF010000001">
    <property type="protein sequence ID" value="GAA0737997.1"/>
    <property type="molecule type" value="Genomic_DNA"/>
</dbReference>
<proteinExistence type="inferred from homology"/>
<reference evidence="8" key="1">
    <citation type="journal article" date="2019" name="Int. J. Syst. Evol. Microbiol.">
        <title>The Global Catalogue of Microorganisms (GCM) 10K type strain sequencing project: providing services to taxonomists for standard genome sequencing and annotation.</title>
        <authorList>
            <consortium name="The Broad Institute Genomics Platform"/>
            <consortium name="The Broad Institute Genome Sequencing Center for Infectious Disease"/>
            <person name="Wu L."/>
            <person name="Ma J."/>
        </authorList>
    </citation>
    <scope>NUCLEOTIDE SEQUENCE [LARGE SCALE GENOMIC DNA]</scope>
    <source>
        <strain evidence="8">JCM 15976</strain>
    </source>
</reference>
<dbReference type="Proteomes" id="UP001500736">
    <property type="component" value="Unassembled WGS sequence"/>
</dbReference>
<gene>
    <name evidence="7" type="ORF">GCM10009431_05440</name>
</gene>
<evidence type="ECO:0000256" key="1">
    <source>
        <dbReference type="ARBA" id="ARBA00004496"/>
    </source>
</evidence>
<dbReference type="Pfam" id="PF21981">
    <property type="entry name" value="RecX_HTH3"/>
    <property type="match status" value="1"/>
</dbReference>
<comment type="subcellular location">
    <subcellularLocation>
        <location evidence="1">Cytoplasm</location>
    </subcellularLocation>
</comment>
<organism evidence="7 8">
    <name type="scientific">Gaetbulibacter jejuensis</name>
    <dbReference type="NCBI Taxonomy" id="584607"/>
    <lineage>
        <taxon>Bacteria</taxon>
        <taxon>Pseudomonadati</taxon>
        <taxon>Bacteroidota</taxon>
        <taxon>Flavobacteriia</taxon>
        <taxon>Flavobacteriales</taxon>
        <taxon>Flavobacteriaceae</taxon>
        <taxon>Gaetbulibacter</taxon>
    </lineage>
</organism>
<evidence type="ECO:0000256" key="2">
    <source>
        <dbReference type="ARBA" id="ARBA00009695"/>
    </source>
</evidence>
<keyword evidence="4" id="KW-0963">Cytoplasm</keyword>
<protein>
    <recommendedName>
        <fullName evidence="3">Regulatory protein RecX</fullName>
    </recommendedName>
</protein>
<keyword evidence="8" id="KW-1185">Reference proteome</keyword>